<dbReference type="OrthoDB" id="8828485at2"/>
<dbReference type="PANTHER" id="PTHR18896:SF76">
    <property type="entry name" value="PHOSPHOLIPASE"/>
    <property type="match status" value="1"/>
</dbReference>
<organism evidence="11 12">
    <name type="scientific">Aurantiacibacter arachoides</name>
    <dbReference type="NCBI Taxonomy" id="1850444"/>
    <lineage>
        <taxon>Bacteria</taxon>
        <taxon>Pseudomonadati</taxon>
        <taxon>Pseudomonadota</taxon>
        <taxon>Alphaproteobacteria</taxon>
        <taxon>Sphingomonadales</taxon>
        <taxon>Erythrobacteraceae</taxon>
        <taxon>Aurantiacibacter</taxon>
    </lineage>
</organism>
<accession>A0A844ZZU4</accession>
<keyword evidence="6" id="KW-0677">Repeat</keyword>
<dbReference type="Proteomes" id="UP000460626">
    <property type="component" value="Unassembled WGS sequence"/>
</dbReference>
<gene>
    <name evidence="11" type="ORF">GRI62_05115</name>
</gene>
<keyword evidence="5" id="KW-0964">Secreted</keyword>
<comment type="function">
    <text evidence="2">Could be a virulence factor.</text>
</comment>
<keyword evidence="7" id="KW-0378">Hydrolase</keyword>
<comment type="catalytic activity">
    <reaction evidence="1">
        <text>a 1,2-diacyl-sn-glycero-3-phosphocholine + H2O = a 1,2-diacyl-sn-glycero-3-phosphate + choline + H(+)</text>
        <dbReference type="Rhea" id="RHEA:14445"/>
        <dbReference type="ChEBI" id="CHEBI:15354"/>
        <dbReference type="ChEBI" id="CHEBI:15377"/>
        <dbReference type="ChEBI" id="CHEBI:15378"/>
        <dbReference type="ChEBI" id="CHEBI:57643"/>
        <dbReference type="ChEBI" id="CHEBI:58608"/>
        <dbReference type="EC" id="3.1.4.4"/>
    </reaction>
</comment>
<comment type="subcellular location">
    <subcellularLocation>
        <location evidence="3">Secreted</location>
    </subcellularLocation>
</comment>
<dbReference type="EMBL" id="WTYH01000001">
    <property type="protein sequence ID" value="MXO92984.1"/>
    <property type="molecule type" value="Genomic_DNA"/>
</dbReference>
<comment type="caution">
    <text evidence="11">The sequence shown here is derived from an EMBL/GenBank/DDBJ whole genome shotgun (WGS) entry which is preliminary data.</text>
</comment>
<dbReference type="SUPFAM" id="SSF56024">
    <property type="entry name" value="Phospholipase D/nuclease"/>
    <property type="match status" value="2"/>
</dbReference>
<proteinExistence type="predicted"/>
<dbReference type="GO" id="GO:0004630">
    <property type="term" value="F:phospholipase D activity"/>
    <property type="evidence" value="ECO:0007669"/>
    <property type="project" value="UniProtKB-EC"/>
</dbReference>
<dbReference type="CDD" id="cd09140">
    <property type="entry name" value="PLDc_vPLD1_2_like_bac_1"/>
    <property type="match status" value="1"/>
</dbReference>
<dbReference type="InterPro" id="IPR015679">
    <property type="entry name" value="PLipase_D_fam"/>
</dbReference>
<reference evidence="11 12" key="1">
    <citation type="submission" date="2019-12" db="EMBL/GenBank/DDBJ databases">
        <title>Genomic-based taxomic classification of the family Erythrobacteraceae.</title>
        <authorList>
            <person name="Xu L."/>
        </authorList>
    </citation>
    <scope>NUCLEOTIDE SEQUENCE [LARGE SCALE GENOMIC DNA]</scope>
    <source>
        <strain evidence="11 12">RC4-10-4</strain>
    </source>
</reference>
<evidence type="ECO:0000313" key="12">
    <source>
        <dbReference type="Proteomes" id="UP000460626"/>
    </source>
</evidence>
<dbReference type="GO" id="GO:0009395">
    <property type="term" value="P:phospholipid catabolic process"/>
    <property type="evidence" value="ECO:0007669"/>
    <property type="project" value="TreeGrafter"/>
</dbReference>
<evidence type="ECO:0000256" key="3">
    <source>
        <dbReference type="ARBA" id="ARBA00004613"/>
    </source>
</evidence>
<evidence type="ECO:0000256" key="9">
    <source>
        <dbReference type="ARBA" id="ARBA00029594"/>
    </source>
</evidence>
<sequence>MRVVIDGEDYFDLIQQAMLKAEKRILLIGWDFDTRIHLSRGRRWWQKGWTREYPARLGSFILWLARHRPKLEIRIIKWHVEMLQFAFRGSMIADLVRWWRNDRIDFKFDTKHPVGCSHHQKIVVIDEDFAVCGGIDLTAARWDTREHTEGDRRRRRPGGKAYKPWHDVTMMIEGEAAAELERLGRARWARAGGPKLSVPVTSAESAWPDNLEAHFEDVEIGIARTRAEYDGCPKIDEIEKLYLAQIAAARDFIYAENQYLTSRTICEAIAKRLAEDDPPEIVIVMPEVAEGWLEEQAMSPARAELIQSLQELDTNDRFHIFVPYSGEEAIYVHAKLMVIDDRILRIGSANMNNRSMGLDSECDVFIDCERPGNEKACETIRTLRLSLLAEHLGIREENIGDALERHGSMAALIAAAGDRTHRHLRPFNPELPDGLLSDMAQRQTLDPESPDEMFAMHEAGNGLFRRGSMLSRARARLRRKRRSGNE</sequence>
<evidence type="ECO:0000256" key="8">
    <source>
        <dbReference type="ARBA" id="ARBA00023098"/>
    </source>
</evidence>
<dbReference type="CDD" id="cd09143">
    <property type="entry name" value="PLDc_vPLD1_2_like_bac_2"/>
    <property type="match status" value="1"/>
</dbReference>
<dbReference type="PROSITE" id="PS50035">
    <property type="entry name" value="PLD"/>
    <property type="match status" value="2"/>
</dbReference>
<dbReference type="InterPro" id="IPR001736">
    <property type="entry name" value="PLipase_D/transphosphatidylase"/>
</dbReference>
<dbReference type="GO" id="GO:0005576">
    <property type="term" value="C:extracellular region"/>
    <property type="evidence" value="ECO:0007669"/>
    <property type="project" value="UniProtKB-SubCell"/>
</dbReference>
<evidence type="ECO:0000256" key="5">
    <source>
        <dbReference type="ARBA" id="ARBA00022525"/>
    </source>
</evidence>
<dbReference type="AlphaFoldDB" id="A0A844ZZU4"/>
<dbReference type="Gene3D" id="3.30.870.10">
    <property type="entry name" value="Endonuclease Chain A"/>
    <property type="match status" value="2"/>
</dbReference>
<dbReference type="InterPro" id="IPR025202">
    <property type="entry name" value="PLD-like_dom"/>
</dbReference>
<name>A0A844ZZU4_9SPHN</name>
<keyword evidence="12" id="KW-1185">Reference proteome</keyword>
<dbReference type="Pfam" id="PF13091">
    <property type="entry name" value="PLDc_2"/>
    <property type="match status" value="1"/>
</dbReference>
<dbReference type="PANTHER" id="PTHR18896">
    <property type="entry name" value="PHOSPHOLIPASE D"/>
    <property type="match status" value="1"/>
</dbReference>
<evidence type="ECO:0000256" key="6">
    <source>
        <dbReference type="ARBA" id="ARBA00022737"/>
    </source>
</evidence>
<dbReference type="SMART" id="SM00155">
    <property type="entry name" value="PLDc"/>
    <property type="match status" value="2"/>
</dbReference>
<evidence type="ECO:0000256" key="7">
    <source>
        <dbReference type="ARBA" id="ARBA00022801"/>
    </source>
</evidence>
<keyword evidence="8" id="KW-0443">Lipid metabolism</keyword>
<evidence type="ECO:0000259" key="10">
    <source>
        <dbReference type="PROSITE" id="PS50035"/>
    </source>
</evidence>
<protein>
    <recommendedName>
        <fullName evidence="4">Phospholipase D</fullName>
    </recommendedName>
    <alternativeName>
        <fullName evidence="9">Choline phosphatase</fullName>
    </alternativeName>
</protein>
<evidence type="ECO:0000256" key="4">
    <source>
        <dbReference type="ARBA" id="ARBA00018392"/>
    </source>
</evidence>
<evidence type="ECO:0000313" key="11">
    <source>
        <dbReference type="EMBL" id="MXO92984.1"/>
    </source>
</evidence>
<feature type="domain" description="PLD phosphodiesterase" evidence="10">
    <location>
        <begin position="118"/>
        <end position="141"/>
    </location>
</feature>
<evidence type="ECO:0000256" key="2">
    <source>
        <dbReference type="ARBA" id="ARBA00003145"/>
    </source>
</evidence>
<feature type="domain" description="PLD phosphodiesterase" evidence="10">
    <location>
        <begin position="328"/>
        <end position="355"/>
    </location>
</feature>
<evidence type="ECO:0000256" key="1">
    <source>
        <dbReference type="ARBA" id="ARBA00000798"/>
    </source>
</evidence>